<evidence type="ECO:0000259" key="1">
    <source>
        <dbReference type="Pfam" id="PF01471"/>
    </source>
</evidence>
<dbReference type="InterPro" id="IPR036366">
    <property type="entry name" value="PGBDSf"/>
</dbReference>
<dbReference type="Gene3D" id="1.10.101.10">
    <property type="entry name" value="PGBD-like superfamily/PGBD"/>
    <property type="match status" value="1"/>
</dbReference>
<evidence type="ECO:0000313" key="3">
    <source>
        <dbReference type="Proteomes" id="UP001301728"/>
    </source>
</evidence>
<comment type="caution">
    <text evidence="2">The sequence shown here is derived from an EMBL/GenBank/DDBJ whole genome shotgun (WGS) entry which is preliminary data.</text>
</comment>
<keyword evidence="3" id="KW-1185">Reference proteome</keyword>
<evidence type="ECO:0000313" key="2">
    <source>
        <dbReference type="EMBL" id="MEA5521469.1"/>
    </source>
</evidence>
<proteinExistence type="predicted"/>
<name>A0ABU5U2P8_9CYAN</name>
<sequence>MLLKIGESNPNVKNIQQQLERLGYNVGRFGLPFNSQLENAVKAFQAENGLPIDGVVGEITQLKLETAITELESLASSKKAPVPQPPLMNNSGDFLEGNWLEWRVITSKKLNARSGPGFDYNIDMSLLPGTTFSPHPDYYHPLKYDQVGKPWLVITYQGAAFFVRANSKFIEPVTSC</sequence>
<dbReference type="SUPFAM" id="SSF47090">
    <property type="entry name" value="PGBD-like"/>
    <property type="match status" value="1"/>
</dbReference>
<protein>
    <submittedName>
        <fullName evidence="2">Peptidoglycan-binding domain-containing protein</fullName>
    </submittedName>
</protein>
<dbReference type="InterPro" id="IPR036365">
    <property type="entry name" value="PGBD-like_sf"/>
</dbReference>
<gene>
    <name evidence="2" type="ORF">VB854_21250</name>
</gene>
<organism evidence="2 3">
    <name type="scientific">Limnoraphis robusta CCNP1315</name>
    <dbReference type="NCBI Taxonomy" id="3110306"/>
    <lineage>
        <taxon>Bacteria</taxon>
        <taxon>Bacillati</taxon>
        <taxon>Cyanobacteriota</taxon>
        <taxon>Cyanophyceae</taxon>
        <taxon>Oscillatoriophycideae</taxon>
        <taxon>Oscillatoriales</taxon>
        <taxon>Sirenicapillariaceae</taxon>
        <taxon>Limnoraphis</taxon>
    </lineage>
</organism>
<feature type="domain" description="Peptidoglycan binding-like" evidence="1">
    <location>
        <begin position="9"/>
        <end position="60"/>
    </location>
</feature>
<dbReference type="EMBL" id="JAYGHT010000133">
    <property type="protein sequence ID" value="MEA5521469.1"/>
    <property type="molecule type" value="Genomic_DNA"/>
</dbReference>
<dbReference type="Pfam" id="PF01471">
    <property type="entry name" value="PG_binding_1"/>
    <property type="match status" value="1"/>
</dbReference>
<reference evidence="2 3" key="1">
    <citation type="submission" date="2023-12" db="EMBL/GenBank/DDBJ databases">
        <title>Baltic Sea Cyanobacteria.</title>
        <authorList>
            <person name="Delbaje E."/>
            <person name="Fewer D.P."/>
            <person name="Shishido T.K."/>
        </authorList>
    </citation>
    <scope>NUCLEOTIDE SEQUENCE [LARGE SCALE GENOMIC DNA]</scope>
    <source>
        <strain evidence="2 3">CCNP 1315</strain>
    </source>
</reference>
<accession>A0ABU5U2P8</accession>
<dbReference type="InterPro" id="IPR002477">
    <property type="entry name" value="Peptidoglycan-bd-like"/>
</dbReference>
<dbReference type="RefSeq" id="WP_323219428.1">
    <property type="nucleotide sequence ID" value="NZ_JAYGHT010000133.1"/>
</dbReference>
<dbReference type="Proteomes" id="UP001301728">
    <property type="component" value="Unassembled WGS sequence"/>
</dbReference>